<keyword evidence="3" id="KW-0378">Hydrolase</keyword>
<reference evidence="5 6" key="1">
    <citation type="submission" date="2023-03" db="EMBL/GenBank/DDBJ databases">
        <title>Description of Hydrogenimonas sp. ISO32.</title>
        <authorList>
            <person name="Mino S."/>
            <person name="Fukazawa S."/>
            <person name="Sawabe T."/>
        </authorList>
    </citation>
    <scope>NUCLEOTIDE SEQUENCE [LARGE SCALE GENOMIC DNA]</scope>
    <source>
        <strain evidence="5 6">ISO32</strain>
    </source>
</reference>
<dbReference type="RefSeq" id="WP_286336479.1">
    <property type="nucleotide sequence ID" value="NZ_AP027370.1"/>
</dbReference>
<comment type="similarity">
    <text evidence="1">Belongs to the metallo-dependent hydrolases superfamily. CpsB/CapC family.</text>
</comment>
<dbReference type="PANTHER" id="PTHR39181">
    <property type="entry name" value="TYROSINE-PROTEIN PHOSPHATASE YWQE"/>
    <property type="match status" value="1"/>
</dbReference>
<evidence type="ECO:0000256" key="4">
    <source>
        <dbReference type="ARBA" id="ARBA00051722"/>
    </source>
</evidence>
<proteinExistence type="inferred from homology"/>
<dbReference type="PANTHER" id="PTHR39181:SF1">
    <property type="entry name" value="TYROSINE-PROTEIN PHOSPHATASE YWQE"/>
    <property type="match status" value="1"/>
</dbReference>
<dbReference type="EMBL" id="AP027370">
    <property type="protein sequence ID" value="BDY13529.1"/>
    <property type="molecule type" value="Genomic_DNA"/>
</dbReference>
<evidence type="ECO:0000256" key="3">
    <source>
        <dbReference type="ARBA" id="ARBA00022801"/>
    </source>
</evidence>
<dbReference type="Pfam" id="PF19567">
    <property type="entry name" value="CpsB_CapC"/>
    <property type="match status" value="1"/>
</dbReference>
<dbReference type="EC" id="3.1.3.48" evidence="2"/>
<dbReference type="SUPFAM" id="SSF89550">
    <property type="entry name" value="PHP domain-like"/>
    <property type="match status" value="1"/>
</dbReference>
<accession>A0ABN6WYX8</accession>
<dbReference type="Gene3D" id="3.20.20.140">
    <property type="entry name" value="Metal-dependent hydrolases"/>
    <property type="match status" value="1"/>
</dbReference>
<dbReference type="InterPro" id="IPR016667">
    <property type="entry name" value="Caps_polysacc_synth_CpsB/CapC"/>
</dbReference>
<sequence length="246" mass="28868">MTNFFKKLLHKPQKKRETLYVDIHSHLIPGIDDGSKTMYESIKLIKAFKAMGYKKLITTPHTMWHRYKNSREIILEKLEYLKDALADHEIDIELEAASEYYLDEHFSALIKRKEILTFNGNCVLFEMSYTRAPNNLWDIIFELETSGYRPVLAHPERYLFMHDDFEEYEALKEHGVLFQLNINSLAGQYSKNVQKVAHKLADEGMVDFLGSDVHKLSQTETLAKMLHSDRLQRVFEKNNILNNTLL</sequence>
<organism evidence="5 6">
    <name type="scientific">Hydrogenimonas cancrithermarum</name>
    <dbReference type="NCBI Taxonomy" id="2993563"/>
    <lineage>
        <taxon>Bacteria</taxon>
        <taxon>Pseudomonadati</taxon>
        <taxon>Campylobacterota</taxon>
        <taxon>Epsilonproteobacteria</taxon>
        <taxon>Campylobacterales</taxon>
        <taxon>Hydrogenimonadaceae</taxon>
        <taxon>Hydrogenimonas</taxon>
    </lineage>
</organism>
<evidence type="ECO:0000313" key="6">
    <source>
        <dbReference type="Proteomes" id="UP001321445"/>
    </source>
</evidence>
<gene>
    <name evidence="5" type="ORF">HCR_18410</name>
</gene>
<evidence type="ECO:0000256" key="2">
    <source>
        <dbReference type="ARBA" id="ARBA00013064"/>
    </source>
</evidence>
<protein>
    <recommendedName>
        <fullName evidence="2">protein-tyrosine-phosphatase</fullName>
        <ecNumber evidence="2">3.1.3.48</ecNumber>
    </recommendedName>
</protein>
<dbReference type="PIRSF" id="PIRSF016557">
    <property type="entry name" value="Caps_synth_CpsB"/>
    <property type="match status" value="1"/>
</dbReference>
<name>A0ABN6WYX8_9BACT</name>
<evidence type="ECO:0000256" key="1">
    <source>
        <dbReference type="ARBA" id="ARBA00005750"/>
    </source>
</evidence>
<dbReference type="Proteomes" id="UP001321445">
    <property type="component" value="Chromosome"/>
</dbReference>
<comment type="catalytic activity">
    <reaction evidence="4">
        <text>O-phospho-L-tyrosyl-[protein] + H2O = L-tyrosyl-[protein] + phosphate</text>
        <dbReference type="Rhea" id="RHEA:10684"/>
        <dbReference type="Rhea" id="RHEA-COMP:10136"/>
        <dbReference type="Rhea" id="RHEA-COMP:20101"/>
        <dbReference type="ChEBI" id="CHEBI:15377"/>
        <dbReference type="ChEBI" id="CHEBI:43474"/>
        <dbReference type="ChEBI" id="CHEBI:46858"/>
        <dbReference type="ChEBI" id="CHEBI:61978"/>
        <dbReference type="EC" id="3.1.3.48"/>
    </reaction>
</comment>
<dbReference type="InterPro" id="IPR016195">
    <property type="entry name" value="Pol/histidinol_Pase-like"/>
</dbReference>
<evidence type="ECO:0000313" key="5">
    <source>
        <dbReference type="EMBL" id="BDY13529.1"/>
    </source>
</evidence>
<keyword evidence="6" id="KW-1185">Reference proteome</keyword>